<sequence>MSYKLQYASNFFLNLHKRRDFNKMLIPSSENLALLGNICSCDTKESLKTYKQFLDYCSLNYKNVYIVPGPWEHCSAMPQLYHNCIDNLYNLKKEYKNVTILNNSHSSIPKTDITLLGSTLWCRYPYLKHQCMFEFNYIWLKRHSSLGQIMGHDILNWHMEDLQYIKDMKQSSQKIIMLTHHLPHPVLSHDTERKRMETNNLEKHMKKPIEIWLGGAGDNSVTGTLGICNDVFCGVNPYTTFSLAKNSFSEKYRPQAYVSLRTSDIELV</sequence>
<dbReference type="AlphaFoldDB" id="A0A6C0D560"/>
<accession>A0A6C0D560</accession>
<evidence type="ECO:0000313" key="1">
    <source>
        <dbReference type="EMBL" id="QHT12176.1"/>
    </source>
</evidence>
<organism evidence="1">
    <name type="scientific">viral metagenome</name>
    <dbReference type="NCBI Taxonomy" id="1070528"/>
    <lineage>
        <taxon>unclassified sequences</taxon>
        <taxon>metagenomes</taxon>
        <taxon>organismal metagenomes</taxon>
    </lineage>
</organism>
<proteinExistence type="predicted"/>
<name>A0A6C0D560_9ZZZZ</name>
<evidence type="ECO:0008006" key="2">
    <source>
        <dbReference type="Google" id="ProtNLM"/>
    </source>
</evidence>
<dbReference type="PANTHER" id="PTHR37844:SF1">
    <property type="entry name" value="CALCINEURIN-LIKE PHOSPHOESTERASE DOMAIN-CONTAINING PROTEIN"/>
    <property type="match status" value="1"/>
</dbReference>
<protein>
    <recommendedName>
        <fullName evidence="2">Calcineurin-like phosphoesterase domain-containing protein</fullName>
    </recommendedName>
</protein>
<dbReference type="PANTHER" id="PTHR37844">
    <property type="entry name" value="SER/THR PROTEIN PHOSPHATASE SUPERFAMILY (AFU_ORTHOLOGUE AFUA_1G14840)"/>
    <property type="match status" value="1"/>
</dbReference>
<dbReference type="InterPro" id="IPR029052">
    <property type="entry name" value="Metallo-depent_PP-like"/>
</dbReference>
<dbReference type="SUPFAM" id="SSF56300">
    <property type="entry name" value="Metallo-dependent phosphatases"/>
    <property type="match status" value="1"/>
</dbReference>
<reference evidence="1" key="1">
    <citation type="journal article" date="2020" name="Nature">
        <title>Giant virus diversity and host interactions through global metagenomics.</title>
        <authorList>
            <person name="Schulz F."/>
            <person name="Roux S."/>
            <person name="Paez-Espino D."/>
            <person name="Jungbluth S."/>
            <person name="Walsh D.A."/>
            <person name="Denef V.J."/>
            <person name="McMahon K.D."/>
            <person name="Konstantinidis K.T."/>
            <person name="Eloe-Fadrosh E.A."/>
            <person name="Kyrpides N.C."/>
            <person name="Woyke T."/>
        </authorList>
    </citation>
    <scope>NUCLEOTIDE SEQUENCE</scope>
    <source>
        <strain evidence="1">GVMAG-M-3300023174-129</strain>
    </source>
</reference>
<dbReference type="EMBL" id="MN739542">
    <property type="protein sequence ID" value="QHT12176.1"/>
    <property type="molecule type" value="Genomic_DNA"/>
</dbReference>